<dbReference type="PROSITE" id="PS51329">
    <property type="entry name" value="C_CAP_COFACTOR_C"/>
    <property type="match status" value="1"/>
</dbReference>
<dbReference type="InterPro" id="IPR001837">
    <property type="entry name" value="Adenylate_cyclase-assoc_CAP"/>
</dbReference>
<sequence length="521" mass="55436">MSSGGLHSLATIIKRLEAATSRLEDLAALGAPSQQASVSSYGSPVNAEPTPVPPPPETFVHTEIPNSVKAFDDRIIGGKLKQFVDITKAKGFAPQSVIDQVALVEKEYVDLRALLLQATVCKKPSDDASFAQLLQPLQKDIEGITRAKESNRKDRDWFNHLSTVAEGAVAVGWVTVAPKPGPYVKDIKESAEFYANKVLKEWKDKAPGHAEWVRSFLALLEELRKYIMDFHTTGLVWKADGISIDQYKAPSTASPAAAIPPAAAGAPAPPPPPPPPPPAPVAPPPPPAGSAPAAGGGVAAVFADLNRGEEVTKGLRKVDKSEMTHKNPALRAGSTVPASTSSHAVKRPTKPTKPQALMGKKPTKFALEGNKWVVEYFENDTSLKVEDGDKTQTVNIYGCKNSTIQVTGKVNAVTLVNCVKTSVLVDSVISSISVTNSPSFALQITGAAPTIQLDSTDSGQIYLSKDSLGVEITTAKCSAINVSLPVENEEDGVFHEHPIPEMFRTTVKDGKLVTTFVEHSG</sequence>
<dbReference type="Pfam" id="PF21938">
    <property type="entry name" value="CAP_N"/>
    <property type="match status" value="1"/>
</dbReference>
<organism evidence="5 6">
    <name type="scientific">Somion occarium</name>
    <dbReference type="NCBI Taxonomy" id="3059160"/>
    <lineage>
        <taxon>Eukaryota</taxon>
        <taxon>Fungi</taxon>
        <taxon>Dikarya</taxon>
        <taxon>Basidiomycota</taxon>
        <taxon>Agaricomycotina</taxon>
        <taxon>Agaricomycetes</taxon>
        <taxon>Polyporales</taxon>
        <taxon>Cerrenaceae</taxon>
        <taxon>Somion</taxon>
    </lineage>
</organism>
<dbReference type="InterPro" id="IPR013912">
    <property type="entry name" value="Adenylate_cyclase-assoc_CAP_C"/>
</dbReference>
<dbReference type="InterPro" id="IPR036223">
    <property type="entry name" value="CAP_C_sf"/>
</dbReference>
<evidence type="ECO:0000256" key="1">
    <source>
        <dbReference type="ARBA" id="ARBA00007659"/>
    </source>
</evidence>
<dbReference type="InterPro" id="IPR036222">
    <property type="entry name" value="CAP_N_sf"/>
</dbReference>
<feature type="compositionally biased region" description="Pro residues" evidence="3">
    <location>
        <begin position="267"/>
        <end position="289"/>
    </location>
</feature>
<dbReference type="SUPFAM" id="SSF101278">
    <property type="entry name" value="N-terminal domain of adenylylcyclase associated protein, CAP"/>
    <property type="match status" value="1"/>
</dbReference>
<dbReference type="Gene3D" id="1.25.40.330">
    <property type="entry name" value="Adenylate cyclase-associated CAP, N-terminal domain"/>
    <property type="match status" value="1"/>
</dbReference>
<dbReference type="PANTHER" id="PTHR10652:SF0">
    <property type="entry name" value="ADENYLYL CYCLASE-ASSOCIATED PROTEIN"/>
    <property type="match status" value="1"/>
</dbReference>
<feature type="region of interest" description="Disordered" evidence="3">
    <location>
        <begin position="314"/>
        <end position="357"/>
    </location>
</feature>
<feature type="compositionally biased region" description="Low complexity" evidence="3">
    <location>
        <begin position="253"/>
        <end position="266"/>
    </location>
</feature>
<feature type="compositionally biased region" description="Basic and acidic residues" evidence="3">
    <location>
        <begin position="314"/>
        <end position="325"/>
    </location>
</feature>
<dbReference type="InterPro" id="IPR006599">
    <property type="entry name" value="CARP_motif"/>
</dbReference>
<feature type="region of interest" description="Disordered" evidence="3">
    <location>
        <begin position="253"/>
        <end position="295"/>
    </location>
</feature>
<feature type="domain" description="C-CAP/cofactor C-like" evidence="4">
    <location>
        <begin position="362"/>
        <end position="499"/>
    </location>
</feature>
<dbReference type="InterPro" id="IPR018106">
    <property type="entry name" value="CAP_CS_N"/>
</dbReference>
<dbReference type="InterPro" id="IPR016098">
    <property type="entry name" value="CAP/MinC_C"/>
</dbReference>
<reference evidence="6" key="1">
    <citation type="submission" date="2024-04" db="EMBL/GenBank/DDBJ databases">
        <authorList>
            <person name="Shaw F."/>
            <person name="Minotto A."/>
        </authorList>
    </citation>
    <scope>NUCLEOTIDE SEQUENCE [LARGE SCALE GENOMIC DNA]</scope>
</reference>
<dbReference type="SUPFAM" id="SSF69340">
    <property type="entry name" value="C-terminal domain of adenylylcyclase associated protein"/>
    <property type="match status" value="1"/>
</dbReference>
<evidence type="ECO:0000313" key="5">
    <source>
        <dbReference type="EMBL" id="CAL1703671.1"/>
    </source>
</evidence>
<dbReference type="PROSITE" id="PS01088">
    <property type="entry name" value="CAP_1"/>
    <property type="match status" value="1"/>
</dbReference>
<dbReference type="SMART" id="SM00673">
    <property type="entry name" value="CARP"/>
    <property type="match status" value="2"/>
</dbReference>
<gene>
    <name evidence="5" type="ORF">GFSPODELE1_LOCUS4670</name>
</gene>
<accession>A0ABP1D736</accession>
<dbReference type="InterPro" id="IPR013992">
    <property type="entry name" value="Adenylate_cyclase-assoc_CAP_N"/>
</dbReference>
<dbReference type="Gene3D" id="2.160.20.70">
    <property type="match status" value="1"/>
</dbReference>
<dbReference type="EMBL" id="OZ037946">
    <property type="protein sequence ID" value="CAL1703671.1"/>
    <property type="molecule type" value="Genomic_DNA"/>
</dbReference>
<keyword evidence="6" id="KW-1185">Reference proteome</keyword>
<name>A0ABP1D736_9APHY</name>
<dbReference type="InterPro" id="IPR017901">
    <property type="entry name" value="C-CAP_CF_C-like"/>
</dbReference>
<evidence type="ECO:0000313" key="6">
    <source>
        <dbReference type="Proteomes" id="UP001497453"/>
    </source>
</evidence>
<evidence type="ECO:0000259" key="4">
    <source>
        <dbReference type="PROSITE" id="PS51329"/>
    </source>
</evidence>
<dbReference type="Proteomes" id="UP001497453">
    <property type="component" value="Chromosome 3"/>
</dbReference>
<dbReference type="Pfam" id="PF08603">
    <property type="entry name" value="CAP_C"/>
    <property type="match status" value="1"/>
</dbReference>
<evidence type="ECO:0000256" key="3">
    <source>
        <dbReference type="SAM" id="MobiDB-lite"/>
    </source>
</evidence>
<dbReference type="InterPro" id="IPR053950">
    <property type="entry name" value="CAP_N"/>
</dbReference>
<proteinExistence type="inferred from homology"/>
<protein>
    <recommendedName>
        <fullName evidence="2">Adenylyl cyclase-associated protein</fullName>
    </recommendedName>
</protein>
<comment type="similarity">
    <text evidence="1 2">Belongs to the CAP family.</text>
</comment>
<dbReference type="PANTHER" id="PTHR10652">
    <property type="entry name" value="ADENYLYL CYCLASE-ASSOCIATED PROTEIN"/>
    <property type="match status" value="1"/>
</dbReference>
<evidence type="ECO:0000256" key="2">
    <source>
        <dbReference type="RuleBase" id="RU000647"/>
    </source>
</evidence>
<dbReference type="Pfam" id="PF01213">
    <property type="entry name" value="CAP_N-CM"/>
    <property type="match status" value="1"/>
</dbReference>